<organism evidence="22 23">
    <name type="scientific">Oncorhynchus mykiss</name>
    <name type="common">Rainbow trout</name>
    <name type="synonym">Salmo gairdneri</name>
    <dbReference type="NCBI Taxonomy" id="8022"/>
    <lineage>
        <taxon>Eukaryota</taxon>
        <taxon>Metazoa</taxon>
        <taxon>Chordata</taxon>
        <taxon>Craniata</taxon>
        <taxon>Vertebrata</taxon>
        <taxon>Euteleostomi</taxon>
        <taxon>Actinopterygii</taxon>
        <taxon>Neopterygii</taxon>
        <taxon>Teleostei</taxon>
        <taxon>Protacanthopterygii</taxon>
        <taxon>Salmoniformes</taxon>
        <taxon>Salmonidae</taxon>
        <taxon>Salmoninae</taxon>
        <taxon>Oncorhynchus</taxon>
    </lineage>
</organism>
<keyword evidence="19" id="KW-0786">Thiamine pyrophosphate</keyword>
<dbReference type="EC" id="2.2.1.1" evidence="9"/>
<dbReference type="SUPFAM" id="SSF52922">
    <property type="entry name" value="TK C-terminal domain-like"/>
    <property type="match status" value="1"/>
</dbReference>
<dbReference type="Proteomes" id="UP000694395">
    <property type="component" value="Chromosome 7"/>
</dbReference>
<keyword evidence="13" id="KW-0808">Transferase</keyword>
<reference evidence="22" key="1">
    <citation type="submission" date="2020-07" db="EMBL/GenBank/DDBJ databases">
        <title>A long reads based de novo assembly of the rainbow trout Arlee double haploid line genome.</title>
        <authorList>
            <person name="Gao G."/>
            <person name="Palti Y."/>
        </authorList>
    </citation>
    <scope>NUCLEOTIDE SEQUENCE [LARGE SCALE GENOMIC DNA]</scope>
</reference>
<comment type="similarity">
    <text evidence="7">Belongs to the transketolase family.</text>
</comment>
<dbReference type="GeneTree" id="ENSGT00940000155552"/>
<evidence type="ECO:0000256" key="18">
    <source>
        <dbReference type="ARBA" id="ARBA00022990"/>
    </source>
</evidence>
<dbReference type="PANTHER" id="PTHR43195">
    <property type="entry name" value="TRANSKETOLASE"/>
    <property type="match status" value="1"/>
</dbReference>
<dbReference type="Pfam" id="PF02780">
    <property type="entry name" value="Transketolase_C"/>
    <property type="match status" value="1"/>
</dbReference>
<comment type="subunit">
    <text evidence="8">Homodimer.</text>
</comment>
<dbReference type="GO" id="GO:0009052">
    <property type="term" value="P:pentose-phosphate shunt, non-oxidative branch"/>
    <property type="evidence" value="ECO:0007669"/>
    <property type="project" value="TreeGrafter"/>
</dbReference>
<evidence type="ECO:0000256" key="17">
    <source>
        <dbReference type="ARBA" id="ARBA00022843"/>
    </source>
</evidence>
<gene>
    <name evidence="22" type="primary">LOC110529019</name>
</gene>
<comment type="catalytic activity">
    <reaction evidence="20">
        <text>D-sedoheptulose 7-phosphate + D-glyceraldehyde 3-phosphate = aldehydo-D-ribose 5-phosphate + D-xylulose 5-phosphate</text>
        <dbReference type="Rhea" id="RHEA:10508"/>
        <dbReference type="ChEBI" id="CHEBI:57483"/>
        <dbReference type="ChEBI" id="CHEBI:57737"/>
        <dbReference type="ChEBI" id="CHEBI:58273"/>
        <dbReference type="ChEBI" id="CHEBI:59776"/>
        <dbReference type="EC" id="2.2.1.1"/>
    </reaction>
</comment>
<evidence type="ECO:0000256" key="20">
    <source>
        <dbReference type="ARBA" id="ARBA00049473"/>
    </source>
</evidence>
<evidence type="ECO:0000256" key="1">
    <source>
        <dbReference type="ARBA" id="ARBA00001913"/>
    </source>
</evidence>
<name>A0A8C7NTY2_ONCMY</name>
<keyword evidence="23" id="KW-1185">Reference proteome</keyword>
<dbReference type="InterPro" id="IPR005475">
    <property type="entry name" value="Transketolase-like_Pyr-bd"/>
</dbReference>
<evidence type="ECO:0000256" key="10">
    <source>
        <dbReference type="ARBA" id="ARBA00016662"/>
    </source>
</evidence>
<evidence type="ECO:0000256" key="8">
    <source>
        <dbReference type="ARBA" id="ARBA00011738"/>
    </source>
</evidence>
<evidence type="ECO:0000256" key="4">
    <source>
        <dbReference type="ARBA" id="ARBA00001946"/>
    </source>
</evidence>
<dbReference type="SUPFAM" id="SSF52518">
    <property type="entry name" value="Thiamin diphosphate-binding fold (THDP-binding)"/>
    <property type="match status" value="2"/>
</dbReference>
<comment type="cofactor">
    <cofactor evidence="5">
        <name>thiamine diphosphate</name>
        <dbReference type="ChEBI" id="CHEBI:58937"/>
    </cofactor>
</comment>
<reference evidence="22" key="3">
    <citation type="submission" date="2025-09" db="UniProtKB">
        <authorList>
            <consortium name="Ensembl"/>
        </authorList>
    </citation>
    <scope>IDENTIFICATION</scope>
</reference>
<evidence type="ECO:0000256" key="5">
    <source>
        <dbReference type="ARBA" id="ARBA00001964"/>
    </source>
</evidence>
<dbReference type="NCBIfam" id="NF004559">
    <property type="entry name" value="PRK05899.2-5"/>
    <property type="match status" value="1"/>
</dbReference>
<evidence type="ECO:0000256" key="11">
    <source>
        <dbReference type="ARBA" id="ARBA00022499"/>
    </source>
</evidence>
<comment type="cofactor">
    <cofactor evidence="3">
        <name>Co(2+)</name>
        <dbReference type="ChEBI" id="CHEBI:48828"/>
    </cofactor>
</comment>
<dbReference type="CDD" id="cd02012">
    <property type="entry name" value="TPP_TK"/>
    <property type="match status" value="1"/>
</dbReference>
<keyword evidence="17" id="KW-0832">Ubl conjugation</keyword>
<keyword evidence="16" id="KW-0460">Magnesium</keyword>
<evidence type="ECO:0000256" key="9">
    <source>
        <dbReference type="ARBA" id="ARBA00013152"/>
    </source>
</evidence>
<keyword evidence="11" id="KW-1017">Isopeptide bond</keyword>
<evidence type="ECO:0000256" key="15">
    <source>
        <dbReference type="ARBA" id="ARBA00022837"/>
    </source>
</evidence>
<dbReference type="InterPro" id="IPR051424">
    <property type="entry name" value="Transketolase-like"/>
</dbReference>
<dbReference type="PROSITE" id="PS00801">
    <property type="entry name" value="TRANSKETOLASE_1"/>
    <property type="match status" value="1"/>
</dbReference>
<dbReference type="AlphaFoldDB" id="A0A8C7NTY2"/>
<dbReference type="Gene3D" id="3.40.50.920">
    <property type="match status" value="1"/>
</dbReference>
<evidence type="ECO:0000313" key="23">
    <source>
        <dbReference type="Proteomes" id="UP000694395"/>
    </source>
</evidence>
<evidence type="ECO:0000256" key="19">
    <source>
        <dbReference type="ARBA" id="ARBA00023052"/>
    </source>
</evidence>
<evidence type="ECO:0000256" key="14">
    <source>
        <dbReference type="ARBA" id="ARBA00022723"/>
    </source>
</evidence>
<protein>
    <recommendedName>
        <fullName evidence="10">Transketolase</fullName>
        <ecNumber evidence="9">2.2.1.1</ecNumber>
    </recommendedName>
</protein>
<dbReference type="InterPro" id="IPR033248">
    <property type="entry name" value="Transketolase_C"/>
</dbReference>
<keyword evidence="15" id="KW-0106">Calcium</keyword>
<dbReference type="SMART" id="SM00861">
    <property type="entry name" value="Transket_pyr"/>
    <property type="match status" value="1"/>
</dbReference>
<evidence type="ECO:0000256" key="7">
    <source>
        <dbReference type="ARBA" id="ARBA00007131"/>
    </source>
</evidence>
<keyword evidence="14" id="KW-0479">Metal-binding</keyword>
<comment type="cofactor">
    <cofactor evidence="2">
        <name>Mn(2+)</name>
        <dbReference type="ChEBI" id="CHEBI:29035"/>
    </cofactor>
</comment>
<dbReference type="InterPro" id="IPR049557">
    <property type="entry name" value="Transketolase_CS"/>
</dbReference>
<dbReference type="GO" id="GO:0030976">
    <property type="term" value="F:thiamine pyrophosphate binding"/>
    <property type="evidence" value="ECO:0007669"/>
    <property type="project" value="TreeGrafter"/>
</dbReference>
<dbReference type="GO" id="GO:0004802">
    <property type="term" value="F:transketolase activity"/>
    <property type="evidence" value="ECO:0007669"/>
    <property type="project" value="UniProtKB-EC"/>
</dbReference>
<evidence type="ECO:0000256" key="16">
    <source>
        <dbReference type="ARBA" id="ARBA00022842"/>
    </source>
</evidence>
<evidence type="ECO:0000313" key="22">
    <source>
        <dbReference type="Ensembl" id="ENSOMYP00000012732.2"/>
    </source>
</evidence>
<comment type="cofactor">
    <cofactor evidence="4">
        <name>Mg(2+)</name>
        <dbReference type="ChEBI" id="CHEBI:18420"/>
    </cofactor>
</comment>
<feature type="domain" description="Transketolase-like pyrimidine-binding" evidence="21">
    <location>
        <begin position="282"/>
        <end position="446"/>
    </location>
</feature>
<dbReference type="Ensembl" id="ENSOMYT00000014084.2">
    <property type="protein sequence ID" value="ENSOMYP00000012732.2"/>
    <property type="gene ID" value="ENSOMYG00000005850.2"/>
</dbReference>
<keyword evidence="18" id="KW-0007">Acetylation</keyword>
<dbReference type="GO" id="GO:0070062">
    <property type="term" value="C:extracellular exosome"/>
    <property type="evidence" value="ECO:0007669"/>
    <property type="project" value="TreeGrafter"/>
</dbReference>
<dbReference type="PROSITE" id="PS00802">
    <property type="entry name" value="TRANSKETOLASE_2"/>
    <property type="match status" value="1"/>
</dbReference>
<evidence type="ECO:0000259" key="21">
    <source>
        <dbReference type="SMART" id="SM00861"/>
    </source>
</evidence>
<dbReference type="GO" id="GO:0046872">
    <property type="term" value="F:metal ion binding"/>
    <property type="evidence" value="ECO:0007669"/>
    <property type="project" value="UniProtKB-KW"/>
</dbReference>
<dbReference type="InterPro" id="IPR020826">
    <property type="entry name" value="Transketolase_BS"/>
</dbReference>
<accession>A0A8C7NTY2</accession>
<comment type="cofactor">
    <cofactor evidence="1">
        <name>Ca(2+)</name>
        <dbReference type="ChEBI" id="CHEBI:29108"/>
    </cofactor>
</comment>
<dbReference type="Gene3D" id="3.40.50.970">
    <property type="match status" value="2"/>
</dbReference>
<evidence type="ECO:0000256" key="12">
    <source>
        <dbReference type="ARBA" id="ARBA00022553"/>
    </source>
</evidence>
<evidence type="ECO:0000256" key="13">
    <source>
        <dbReference type="ARBA" id="ARBA00022679"/>
    </source>
</evidence>
<dbReference type="InterPro" id="IPR005474">
    <property type="entry name" value="Transketolase_N"/>
</dbReference>
<evidence type="ECO:0000256" key="6">
    <source>
        <dbReference type="ARBA" id="ARBA00002931"/>
    </source>
</evidence>
<reference evidence="22" key="2">
    <citation type="submission" date="2025-08" db="UniProtKB">
        <authorList>
            <consortium name="Ensembl"/>
        </authorList>
    </citation>
    <scope>IDENTIFICATION</scope>
</reference>
<evidence type="ECO:0000256" key="2">
    <source>
        <dbReference type="ARBA" id="ARBA00001936"/>
    </source>
</evidence>
<dbReference type="FunFam" id="3.40.50.970:FF:000129">
    <property type="entry name" value="Transketolase"/>
    <property type="match status" value="1"/>
</dbReference>
<sequence>MSLDTEDYHKPDQQTVQALRNIANRLRINCIKATTATGSGHPTSCCSVAEIMSVLFFNTMKYRTEDPKNINNDRFILSKKQQFVDVATGSLGQGLGVACGMAYTGKYFDKSSYRVFCLMGDGELSEGAVWEAMSFASYYQLDNLVAILDINRLGQTDPAPLQHHVEKYQKRCEAFGWHAIIVDGHSVEELCKALSQARHQPTAIIAKTTKGKGIPAVEDKMGWHAKPLPKDMAEGVVKDLQARIMNSSKRLYPATPMEDAPPVSLCNIRMPSAPAYKQGEKVSTRKAYGMALAKLGRYNERVVVLDGDTNNITYSEIFKNEHPNRFVECYIAQQNMVSVATGCAARERNVVYASTLASFFTRAYDQLRMAAISESNINLCGSHCGLSIGEDGPSQMGLEDIAMFRAIPTATIFYPSDGVSIEKAVELAASTKGVCYIRTSRPENPIIYSSNEDFHVGQAKVVYQSTEDKVTVIGAGITLHEAVAAAEMLKKERIFIRVIDPFTIKPLDSKTIIEHARQTRGRILTVEDHYYEGGLGEAVCSAVVNEQGFTLQRLAVAHVPRSGKPNELLKIYGIDREAICQAIRKIPPLCLLK</sequence>
<evidence type="ECO:0000256" key="3">
    <source>
        <dbReference type="ARBA" id="ARBA00001941"/>
    </source>
</evidence>
<proteinExistence type="inferred from homology"/>
<dbReference type="InterPro" id="IPR009014">
    <property type="entry name" value="Transketo_C/PFOR_II"/>
</dbReference>
<dbReference type="InterPro" id="IPR029061">
    <property type="entry name" value="THDP-binding"/>
</dbReference>
<dbReference type="Pfam" id="PF00456">
    <property type="entry name" value="Transketolase_N"/>
    <property type="match status" value="2"/>
</dbReference>
<dbReference type="PANTHER" id="PTHR43195:SF3">
    <property type="entry name" value="TRANSKETOLASE"/>
    <property type="match status" value="1"/>
</dbReference>
<dbReference type="FunFam" id="3.40.50.920:FF:000008">
    <property type="entry name" value="transketolase isoform X2"/>
    <property type="match status" value="1"/>
</dbReference>
<comment type="function">
    <text evidence="6">Catalyzes the transfer of a two-carbon ketol group from a ketose donor to an aldose acceptor, via a covalent intermediate with the cofactor thiamine pyrophosphate.</text>
</comment>
<dbReference type="CDD" id="cd07033">
    <property type="entry name" value="TPP_PYR_DXS_TK_like"/>
    <property type="match status" value="1"/>
</dbReference>
<keyword evidence="12" id="KW-0597">Phosphoprotein</keyword>
<dbReference type="Pfam" id="PF02779">
    <property type="entry name" value="Transket_pyr"/>
    <property type="match status" value="1"/>
</dbReference>
<dbReference type="GO" id="GO:0005789">
    <property type="term" value="C:endoplasmic reticulum membrane"/>
    <property type="evidence" value="ECO:0007669"/>
    <property type="project" value="TreeGrafter"/>
</dbReference>